<comment type="subcellular location">
    <subcellularLocation>
        <location evidence="1">Mitochondrion</location>
    </subcellularLocation>
</comment>
<sequence>MSSSLLPRTLSRVLPKPQQPVQRTSSICASCRRYATAPSSTSLPAPPLLLKLRKDLKTAMQQKDTPRLNVLRALLAEVTSSAKSPNPIKTDLQLLSVLRKRAAAAKAARAEFEKAGRQDLVDREDGQASIIDEYAGGVETMSVEDVKVAVEKTIAEAKEAAQGKAVQMGEVMKKILGPGGALEGKPVEKSEVARLVKDILGTK</sequence>
<name>A0A1Z5T5E5_HORWE</name>
<dbReference type="FunCoup" id="A0A1Z5T5E5">
    <property type="interactions" value="154"/>
</dbReference>
<evidence type="ECO:0000256" key="2">
    <source>
        <dbReference type="SAM" id="MobiDB-lite"/>
    </source>
</evidence>
<dbReference type="InterPro" id="IPR042184">
    <property type="entry name" value="YqeY/Aim41_N"/>
</dbReference>
<dbReference type="PANTHER" id="PTHR28055:SF1">
    <property type="entry name" value="ALTERED INHERITANCE OF MITOCHONDRIA PROTEIN 41, MITOCHONDRIAL"/>
    <property type="match status" value="1"/>
</dbReference>
<dbReference type="PANTHER" id="PTHR28055">
    <property type="entry name" value="ALTERED INHERITANCE OF MITOCHONDRIA PROTEIN 41, MITOCHONDRIAL"/>
    <property type="match status" value="1"/>
</dbReference>
<feature type="region of interest" description="Disordered" evidence="2">
    <location>
        <begin position="1"/>
        <end position="22"/>
    </location>
</feature>
<dbReference type="AlphaFoldDB" id="A0A1Z5T5E5"/>
<gene>
    <name evidence="1" type="primary">AIM41</name>
    <name evidence="3" type="ORF">BTJ68_09135</name>
</gene>
<reference evidence="3 4" key="1">
    <citation type="submission" date="2017-01" db="EMBL/GenBank/DDBJ databases">
        <title>The recent genome duplication of the halophilic yeast Hortaea werneckii: insights from long-read sequencing.</title>
        <authorList>
            <person name="Sinha S."/>
            <person name="Flibotte S."/>
            <person name="Neira M."/>
            <person name="Lenassi M."/>
            <person name="Gostincar C."/>
            <person name="Stajich J.E."/>
            <person name="Nislow C.E."/>
        </authorList>
    </citation>
    <scope>NUCLEOTIDE SEQUENCE [LARGE SCALE GENOMIC DNA]</scope>
    <source>
        <strain evidence="3 4">EXF-2000</strain>
    </source>
</reference>
<dbReference type="GO" id="GO:0016884">
    <property type="term" value="F:carbon-nitrogen ligase activity, with glutamine as amido-N-donor"/>
    <property type="evidence" value="ECO:0007669"/>
    <property type="project" value="UniProtKB-UniRule"/>
</dbReference>
<dbReference type="InterPro" id="IPR019004">
    <property type="entry name" value="YqeY/Aim41"/>
</dbReference>
<organism evidence="3 4">
    <name type="scientific">Hortaea werneckii EXF-2000</name>
    <dbReference type="NCBI Taxonomy" id="1157616"/>
    <lineage>
        <taxon>Eukaryota</taxon>
        <taxon>Fungi</taxon>
        <taxon>Dikarya</taxon>
        <taxon>Ascomycota</taxon>
        <taxon>Pezizomycotina</taxon>
        <taxon>Dothideomycetes</taxon>
        <taxon>Dothideomycetidae</taxon>
        <taxon>Mycosphaerellales</taxon>
        <taxon>Teratosphaeriaceae</taxon>
        <taxon>Hortaea</taxon>
    </lineage>
</organism>
<comment type="caution">
    <text evidence="3">The sequence shown here is derived from an EMBL/GenBank/DDBJ whole genome shotgun (WGS) entry which is preliminary data.</text>
</comment>
<dbReference type="InParanoid" id="A0A1Z5T5E5"/>
<evidence type="ECO:0000313" key="4">
    <source>
        <dbReference type="Proteomes" id="UP000194280"/>
    </source>
</evidence>
<keyword evidence="4" id="KW-1185">Reference proteome</keyword>
<proteinExistence type="inferred from homology"/>
<dbReference type="InterPro" id="IPR003789">
    <property type="entry name" value="Asn/Gln_tRNA_amidoTrase-B-like"/>
</dbReference>
<evidence type="ECO:0000256" key="1">
    <source>
        <dbReference type="RuleBase" id="RU365099"/>
    </source>
</evidence>
<dbReference type="OrthoDB" id="538640at2759"/>
<dbReference type="VEuPathDB" id="FungiDB:BTJ68_09135"/>
<accession>A0A1Z5T5E5</accession>
<dbReference type="EMBL" id="MUNK01000118">
    <property type="protein sequence ID" value="OTA31263.1"/>
    <property type="molecule type" value="Genomic_DNA"/>
</dbReference>
<comment type="similarity">
    <text evidence="1">Belongs to the AIM41 family.</text>
</comment>
<dbReference type="Proteomes" id="UP000194280">
    <property type="component" value="Unassembled WGS sequence"/>
</dbReference>
<dbReference type="Pfam" id="PF09424">
    <property type="entry name" value="YqeY"/>
    <property type="match status" value="1"/>
</dbReference>
<evidence type="ECO:0000313" key="3">
    <source>
        <dbReference type="EMBL" id="OTA31263.1"/>
    </source>
</evidence>
<keyword evidence="1" id="KW-0496">Mitochondrion</keyword>
<dbReference type="Gene3D" id="1.10.1510.10">
    <property type="entry name" value="Uncharacterised protein YqeY/AIM41 PF09424, N-terminal domain"/>
    <property type="match status" value="1"/>
</dbReference>
<dbReference type="STRING" id="1157616.A0A1Z5T5E5"/>
<dbReference type="SUPFAM" id="SSF89095">
    <property type="entry name" value="GatB/YqeY motif"/>
    <property type="match status" value="1"/>
</dbReference>
<dbReference type="GO" id="GO:0005739">
    <property type="term" value="C:mitochondrion"/>
    <property type="evidence" value="ECO:0007669"/>
    <property type="project" value="UniProtKB-SubCell"/>
</dbReference>
<protein>
    <recommendedName>
        <fullName evidence="1">Altered inheritance of mitochondria protein 41</fullName>
    </recommendedName>
</protein>